<comment type="caution">
    <text evidence="2">The sequence shown here is derived from an EMBL/GenBank/DDBJ whole genome shotgun (WGS) entry which is preliminary data.</text>
</comment>
<feature type="transmembrane region" description="Helical" evidence="1">
    <location>
        <begin position="461"/>
        <end position="481"/>
    </location>
</feature>
<dbReference type="Pfam" id="PF03140">
    <property type="entry name" value="DUF247"/>
    <property type="match status" value="1"/>
</dbReference>
<evidence type="ECO:0000313" key="3">
    <source>
        <dbReference type="Proteomes" id="UP000241394"/>
    </source>
</evidence>
<dbReference type="STRING" id="1590841.A0A2R6P005"/>
<gene>
    <name evidence="2" type="ORF">CEY00_Acc33659</name>
</gene>
<keyword evidence="1" id="KW-0812">Transmembrane</keyword>
<dbReference type="EMBL" id="NKQK01000104">
    <property type="protein sequence ID" value="PSR81874.1"/>
    <property type="molecule type" value="Genomic_DNA"/>
</dbReference>
<accession>A0A2R6P005</accession>
<keyword evidence="3" id="KW-1185">Reference proteome</keyword>
<keyword evidence="1" id="KW-1133">Transmembrane helix</keyword>
<dbReference type="OMA" id="CTTENND"/>
<sequence length="486" mass="55958">MSQENDYCKQALQSLTTTIDRKISEGAQKIKESFPSACIYRVPEELRKLKESAYTPRLVSIGPLHNNDKHLKSLMHDIKMSYVNSLLCRRTDGSEVCKLAVLEECVEAMKLSVEDAKKCYTEEVDNLNEEMLVVDGCFILELLYRYKLLTLDKEKTNESKEMPNKEIRDPVFGSSLMSITVQHDLLLLENQLPFCVLEKLFYITVDKILDRPPNYFLFDYVVTYFSHMTRSLERKSTTSNATNCCLPSECVLSLVGNRMNSKNEDVAKQKKSKEVYYHILHIVHDHCLPPNLPKAKDYSELMPSASDLDYAGIKFVAGTGQDLVKVKFTDGPSCHRRYFHRARFEIQNVSLYDSTELFLRNLIAFEQCCPGISCYFTSYAFLMDMLVNSAKDVEVLQRAGIIHNYLGADQDASDLFNKLCKEVVLEKFFFAETCEQATKYSKRCWPTTVAHVRRKYFATPWTFIAFCVAFIVFGMSVTNFVRNFLK</sequence>
<dbReference type="OrthoDB" id="591587at2759"/>
<dbReference type="AlphaFoldDB" id="A0A2R6P005"/>
<reference evidence="2 3" key="1">
    <citation type="submission" date="2017-07" db="EMBL/GenBank/DDBJ databases">
        <title>An improved, manually edited Actinidia chinensis var. chinensis (kiwifruit) genome highlights the challenges associated with draft genomes and gene prediction in plants.</title>
        <authorList>
            <person name="Pilkington S."/>
            <person name="Crowhurst R."/>
            <person name="Hilario E."/>
            <person name="Nardozza S."/>
            <person name="Fraser L."/>
            <person name="Peng Y."/>
            <person name="Gunaseelan K."/>
            <person name="Simpson R."/>
            <person name="Tahir J."/>
            <person name="Deroles S."/>
            <person name="Templeton K."/>
            <person name="Luo Z."/>
            <person name="Davy M."/>
            <person name="Cheng C."/>
            <person name="Mcneilage M."/>
            <person name="Scaglione D."/>
            <person name="Liu Y."/>
            <person name="Zhang Q."/>
            <person name="Datson P."/>
            <person name="De Silva N."/>
            <person name="Gardiner S."/>
            <person name="Bassett H."/>
            <person name="Chagne D."/>
            <person name="Mccallum J."/>
            <person name="Dzierzon H."/>
            <person name="Deng C."/>
            <person name="Wang Y.-Y."/>
            <person name="Barron N."/>
            <person name="Manako K."/>
            <person name="Bowen J."/>
            <person name="Foster T."/>
            <person name="Erridge Z."/>
            <person name="Tiffin H."/>
            <person name="Waite C."/>
            <person name="Davies K."/>
            <person name="Grierson E."/>
            <person name="Laing W."/>
            <person name="Kirk R."/>
            <person name="Chen X."/>
            <person name="Wood M."/>
            <person name="Montefiori M."/>
            <person name="Brummell D."/>
            <person name="Schwinn K."/>
            <person name="Catanach A."/>
            <person name="Fullerton C."/>
            <person name="Li D."/>
            <person name="Meiyalaghan S."/>
            <person name="Nieuwenhuizen N."/>
            <person name="Read N."/>
            <person name="Prakash R."/>
            <person name="Hunter D."/>
            <person name="Zhang H."/>
            <person name="Mckenzie M."/>
            <person name="Knabel M."/>
            <person name="Harris A."/>
            <person name="Allan A."/>
            <person name="Chen A."/>
            <person name="Janssen B."/>
            <person name="Plunkett B."/>
            <person name="Dwamena C."/>
            <person name="Voogd C."/>
            <person name="Leif D."/>
            <person name="Lafferty D."/>
            <person name="Souleyre E."/>
            <person name="Varkonyi-Gasic E."/>
            <person name="Gambi F."/>
            <person name="Hanley J."/>
            <person name="Yao J.-L."/>
            <person name="Cheung J."/>
            <person name="David K."/>
            <person name="Warren B."/>
            <person name="Marsh K."/>
            <person name="Snowden K."/>
            <person name="Lin-Wang K."/>
            <person name="Brian L."/>
            <person name="Martinez-Sanchez M."/>
            <person name="Wang M."/>
            <person name="Ileperuma N."/>
            <person name="Macnee N."/>
            <person name="Campin R."/>
            <person name="Mcatee P."/>
            <person name="Drummond R."/>
            <person name="Espley R."/>
            <person name="Ireland H."/>
            <person name="Wu R."/>
            <person name="Atkinson R."/>
            <person name="Karunairetnam S."/>
            <person name="Bulley S."/>
            <person name="Chunkath S."/>
            <person name="Hanley Z."/>
            <person name="Storey R."/>
            <person name="Thrimawithana A."/>
            <person name="Thomson S."/>
            <person name="David C."/>
            <person name="Testolin R."/>
        </authorList>
    </citation>
    <scope>NUCLEOTIDE SEQUENCE [LARGE SCALE GENOMIC DNA]</scope>
    <source>
        <strain evidence="3">cv. Red5</strain>
        <tissue evidence="2">Young leaf</tissue>
    </source>
</reference>
<dbReference type="PANTHER" id="PTHR31170">
    <property type="entry name" value="BNAC04G53230D PROTEIN"/>
    <property type="match status" value="1"/>
</dbReference>
<dbReference type="Proteomes" id="UP000241394">
    <property type="component" value="Unassembled WGS sequence"/>
</dbReference>
<dbReference type="InterPro" id="IPR004158">
    <property type="entry name" value="DUF247_pln"/>
</dbReference>
<keyword evidence="1" id="KW-0472">Membrane</keyword>
<dbReference type="PANTHER" id="PTHR31170:SF25">
    <property type="entry name" value="BNAA09G04570D PROTEIN"/>
    <property type="match status" value="1"/>
</dbReference>
<evidence type="ECO:0000256" key="1">
    <source>
        <dbReference type="SAM" id="Phobius"/>
    </source>
</evidence>
<dbReference type="Gramene" id="PSR81874">
    <property type="protein sequence ID" value="PSR81874"/>
    <property type="gene ID" value="CEY00_Acc33659"/>
</dbReference>
<proteinExistence type="predicted"/>
<name>A0A2R6P005_ACTCC</name>
<organism evidence="2 3">
    <name type="scientific">Actinidia chinensis var. chinensis</name>
    <name type="common">Chinese soft-hair kiwi</name>
    <dbReference type="NCBI Taxonomy" id="1590841"/>
    <lineage>
        <taxon>Eukaryota</taxon>
        <taxon>Viridiplantae</taxon>
        <taxon>Streptophyta</taxon>
        <taxon>Embryophyta</taxon>
        <taxon>Tracheophyta</taxon>
        <taxon>Spermatophyta</taxon>
        <taxon>Magnoliopsida</taxon>
        <taxon>eudicotyledons</taxon>
        <taxon>Gunneridae</taxon>
        <taxon>Pentapetalae</taxon>
        <taxon>asterids</taxon>
        <taxon>Ericales</taxon>
        <taxon>Actinidiaceae</taxon>
        <taxon>Actinidia</taxon>
    </lineage>
</organism>
<evidence type="ECO:0000313" key="2">
    <source>
        <dbReference type="EMBL" id="PSR81874.1"/>
    </source>
</evidence>
<reference evidence="3" key="2">
    <citation type="journal article" date="2018" name="BMC Genomics">
        <title>A manually annotated Actinidia chinensis var. chinensis (kiwifruit) genome highlights the challenges associated with draft genomes and gene prediction in plants.</title>
        <authorList>
            <person name="Pilkington S.M."/>
            <person name="Crowhurst R."/>
            <person name="Hilario E."/>
            <person name="Nardozza S."/>
            <person name="Fraser L."/>
            <person name="Peng Y."/>
            <person name="Gunaseelan K."/>
            <person name="Simpson R."/>
            <person name="Tahir J."/>
            <person name="Deroles S.C."/>
            <person name="Templeton K."/>
            <person name="Luo Z."/>
            <person name="Davy M."/>
            <person name="Cheng C."/>
            <person name="McNeilage M."/>
            <person name="Scaglione D."/>
            <person name="Liu Y."/>
            <person name="Zhang Q."/>
            <person name="Datson P."/>
            <person name="De Silva N."/>
            <person name="Gardiner S.E."/>
            <person name="Bassett H."/>
            <person name="Chagne D."/>
            <person name="McCallum J."/>
            <person name="Dzierzon H."/>
            <person name="Deng C."/>
            <person name="Wang Y.Y."/>
            <person name="Barron L."/>
            <person name="Manako K."/>
            <person name="Bowen J."/>
            <person name="Foster T.M."/>
            <person name="Erridge Z.A."/>
            <person name="Tiffin H."/>
            <person name="Waite C.N."/>
            <person name="Davies K.M."/>
            <person name="Grierson E.P."/>
            <person name="Laing W.A."/>
            <person name="Kirk R."/>
            <person name="Chen X."/>
            <person name="Wood M."/>
            <person name="Montefiori M."/>
            <person name="Brummell D.A."/>
            <person name="Schwinn K.E."/>
            <person name="Catanach A."/>
            <person name="Fullerton C."/>
            <person name="Li D."/>
            <person name="Meiyalaghan S."/>
            <person name="Nieuwenhuizen N."/>
            <person name="Read N."/>
            <person name="Prakash R."/>
            <person name="Hunter D."/>
            <person name="Zhang H."/>
            <person name="McKenzie M."/>
            <person name="Knabel M."/>
            <person name="Harris A."/>
            <person name="Allan A.C."/>
            <person name="Gleave A."/>
            <person name="Chen A."/>
            <person name="Janssen B.J."/>
            <person name="Plunkett B."/>
            <person name="Ampomah-Dwamena C."/>
            <person name="Voogd C."/>
            <person name="Leif D."/>
            <person name="Lafferty D."/>
            <person name="Souleyre E.J.F."/>
            <person name="Varkonyi-Gasic E."/>
            <person name="Gambi F."/>
            <person name="Hanley J."/>
            <person name="Yao J.L."/>
            <person name="Cheung J."/>
            <person name="David K.M."/>
            <person name="Warren B."/>
            <person name="Marsh K."/>
            <person name="Snowden K.C."/>
            <person name="Lin-Wang K."/>
            <person name="Brian L."/>
            <person name="Martinez-Sanchez M."/>
            <person name="Wang M."/>
            <person name="Ileperuma N."/>
            <person name="Macnee N."/>
            <person name="Campin R."/>
            <person name="McAtee P."/>
            <person name="Drummond R.S.M."/>
            <person name="Espley R.V."/>
            <person name="Ireland H.S."/>
            <person name="Wu R."/>
            <person name="Atkinson R.G."/>
            <person name="Karunairetnam S."/>
            <person name="Bulley S."/>
            <person name="Chunkath S."/>
            <person name="Hanley Z."/>
            <person name="Storey R."/>
            <person name="Thrimawithana A.H."/>
            <person name="Thomson S."/>
            <person name="David C."/>
            <person name="Testolin R."/>
            <person name="Huang H."/>
            <person name="Hellens R.P."/>
            <person name="Schaffer R.J."/>
        </authorList>
    </citation>
    <scope>NUCLEOTIDE SEQUENCE [LARGE SCALE GENOMIC DNA]</scope>
    <source>
        <strain evidence="3">cv. Red5</strain>
    </source>
</reference>
<protein>
    <submittedName>
        <fullName evidence="2">UPF0481 protein</fullName>
    </submittedName>
</protein>
<dbReference type="InParanoid" id="A0A2R6P005"/>